<dbReference type="EMBL" id="CYGY02000059">
    <property type="protein sequence ID" value="SIT47724.1"/>
    <property type="molecule type" value="Genomic_DNA"/>
</dbReference>
<comment type="caution">
    <text evidence="1">The sequence shown here is derived from an EMBL/GenBank/DDBJ whole genome shotgun (WGS) entry which is preliminary data.</text>
</comment>
<keyword evidence="2" id="KW-1185">Reference proteome</keyword>
<sequence length="64" mass="7340">MSLLPFASCLAHLHMLHFHTNGLRIRTLRRSSVMSIHWYDHLRLIAAFYPHTAAIPTRIGCATN</sequence>
<evidence type="ECO:0000313" key="1">
    <source>
        <dbReference type="EMBL" id="SIT47724.1"/>
    </source>
</evidence>
<evidence type="ECO:0000313" key="2">
    <source>
        <dbReference type="Proteomes" id="UP000195569"/>
    </source>
</evidence>
<protein>
    <submittedName>
        <fullName evidence="1">Uncharacterized protein</fullName>
    </submittedName>
</protein>
<organism evidence="1 2">
    <name type="scientific">Paraburkholderia piptadeniae</name>
    <dbReference type="NCBI Taxonomy" id="1701573"/>
    <lineage>
        <taxon>Bacteria</taxon>
        <taxon>Pseudomonadati</taxon>
        <taxon>Pseudomonadota</taxon>
        <taxon>Betaproteobacteria</taxon>
        <taxon>Burkholderiales</taxon>
        <taxon>Burkholderiaceae</taxon>
        <taxon>Paraburkholderia</taxon>
    </lineage>
</organism>
<accession>A0A1N7SK93</accession>
<proteinExistence type="predicted"/>
<name>A0A1N7SK93_9BURK</name>
<dbReference type="Proteomes" id="UP000195569">
    <property type="component" value="Unassembled WGS sequence"/>
</dbReference>
<gene>
    <name evidence="1" type="ORF">BN2476_590108</name>
</gene>
<dbReference type="AlphaFoldDB" id="A0A1N7SK93"/>
<reference evidence="1" key="1">
    <citation type="submission" date="2016-12" db="EMBL/GenBank/DDBJ databases">
        <authorList>
            <person name="Moulin L."/>
        </authorList>
    </citation>
    <scope>NUCLEOTIDE SEQUENCE [LARGE SCALE GENOMIC DNA]</scope>
    <source>
        <strain evidence="1">STM 7183</strain>
    </source>
</reference>